<evidence type="ECO:0008006" key="3">
    <source>
        <dbReference type="Google" id="ProtNLM"/>
    </source>
</evidence>
<sequence length="136" mass="14151">MTGRVRAAFRVRCGRLRQFAVCILLLAIGALVLQVPVHAGPAGHAIHQQQVAATASHCAQPHLPDEHGADQSAGCLNEDSGQGPADCCQICLAAAVLVAPPTFGPSVNGEVFTVVRTDPHDRSPEGILKPPRLIAA</sequence>
<evidence type="ECO:0000313" key="1">
    <source>
        <dbReference type="EMBL" id="SIQ87067.1"/>
    </source>
</evidence>
<reference evidence="1 2" key="1">
    <citation type="submission" date="2017-01" db="EMBL/GenBank/DDBJ databases">
        <authorList>
            <person name="Varghese N."/>
            <person name="Submissions S."/>
        </authorList>
    </citation>
    <scope>NUCLEOTIDE SEQUENCE [LARGE SCALE GENOMIC DNA]</scope>
    <source>
        <strain evidence="1 2">ATCC 700171</strain>
    </source>
</reference>
<dbReference type="RefSeq" id="WP_058099087.1">
    <property type="nucleotide sequence ID" value="NZ_FTMK01000016.1"/>
</dbReference>
<dbReference type="OrthoDB" id="7770804at2"/>
<accession>A0A1N6WAB9</accession>
<dbReference type="AlphaFoldDB" id="A0A1N6WAB9"/>
<proteinExistence type="predicted"/>
<name>A0A1N6WAB9_9RHOB</name>
<organism evidence="1 2">
    <name type="scientific">Paracoccus thiocyanatus</name>
    <dbReference type="NCBI Taxonomy" id="34006"/>
    <lineage>
        <taxon>Bacteria</taxon>
        <taxon>Pseudomonadati</taxon>
        <taxon>Pseudomonadota</taxon>
        <taxon>Alphaproteobacteria</taxon>
        <taxon>Rhodobacterales</taxon>
        <taxon>Paracoccaceae</taxon>
        <taxon>Paracoccus</taxon>
    </lineage>
</organism>
<dbReference type="EMBL" id="FTMK01000016">
    <property type="protein sequence ID" value="SIQ87067.1"/>
    <property type="molecule type" value="Genomic_DNA"/>
</dbReference>
<evidence type="ECO:0000313" key="2">
    <source>
        <dbReference type="Proteomes" id="UP000323956"/>
    </source>
</evidence>
<protein>
    <recommendedName>
        <fullName evidence="3">DUF2946 domain-containing protein</fullName>
    </recommendedName>
</protein>
<dbReference type="Proteomes" id="UP000323956">
    <property type="component" value="Unassembled WGS sequence"/>
</dbReference>
<gene>
    <name evidence="1" type="ORF">SAMN05421641_11637</name>
</gene>